<dbReference type="AlphaFoldDB" id="L8JAR8"/>
<reference evidence="1 2" key="1">
    <citation type="submission" date="2012-12" db="EMBL/GenBank/DDBJ databases">
        <title>Genome Assembly of Photobacterium sp. AK15.</title>
        <authorList>
            <person name="Khatri I."/>
            <person name="Vaidya B."/>
            <person name="Srinivas T.N.R."/>
            <person name="Subramanian S."/>
            <person name="Pinnaka A."/>
        </authorList>
    </citation>
    <scope>NUCLEOTIDE SEQUENCE [LARGE SCALE GENOMIC DNA]</scope>
    <source>
        <strain evidence="1 2">AK15</strain>
    </source>
</reference>
<evidence type="ECO:0000313" key="1">
    <source>
        <dbReference type="EMBL" id="ELR64644.1"/>
    </source>
</evidence>
<dbReference type="Proteomes" id="UP000011134">
    <property type="component" value="Unassembled WGS sequence"/>
</dbReference>
<dbReference type="PATRIC" id="fig|1056511.3.peg.3289"/>
<sequence length="66" mass="7442">MVQLEATVMTQLMVSQVSMELPELQGLKQSELLELVVMRGVTALREEVQDAAKSQSSEREYMLKEA</sequence>
<gene>
    <name evidence="1" type="ORF">C942_02215</name>
</gene>
<organism evidence="1 2">
    <name type="scientific">Photobacterium marinum</name>
    <dbReference type="NCBI Taxonomy" id="1056511"/>
    <lineage>
        <taxon>Bacteria</taxon>
        <taxon>Pseudomonadati</taxon>
        <taxon>Pseudomonadota</taxon>
        <taxon>Gammaproteobacteria</taxon>
        <taxon>Vibrionales</taxon>
        <taxon>Vibrionaceae</taxon>
        <taxon>Photobacterium</taxon>
    </lineage>
</organism>
<accession>L8JAR8</accession>
<dbReference type="EMBL" id="AMZO01000023">
    <property type="protein sequence ID" value="ELR64644.1"/>
    <property type="molecule type" value="Genomic_DNA"/>
</dbReference>
<evidence type="ECO:0000313" key="2">
    <source>
        <dbReference type="Proteomes" id="UP000011134"/>
    </source>
</evidence>
<proteinExistence type="predicted"/>
<comment type="caution">
    <text evidence="1">The sequence shown here is derived from an EMBL/GenBank/DDBJ whole genome shotgun (WGS) entry which is preliminary data.</text>
</comment>
<keyword evidence="2" id="KW-1185">Reference proteome</keyword>
<name>L8JAR8_9GAMM</name>
<protein>
    <submittedName>
        <fullName evidence="1">Uncharacterized protein</fullName>
    </submittedName>
</protein>